<dbReference type="PANTHER" id="PTHR44207:SF1">
    <property type="entry name" value="SURFACE ANTIGEN BSPA-LIKE"/>
    <property type="match status" value="1"/>
</dbReference>
<gene>
    <name evidence="3" type="ORF">Dasosvirus1_25</name>
</gene>
<protein>
    <submittedName>
        <fullName evidence="3">Uncharacterized protein</fullName>
    </submittedName>
</protein>
<keyword evidence="1" id="KW-0677">Repeat</keyword>
<keyword evidence="2" id="KW-0040">ANK repeat</keyword>
<dbReference type="InterPro" id="IPR036770">
    <property type="entry name" value="Ankyrin_rpt-contain_sf"/>
</dbReference>
<reference evidence="3" key="1">
    <citation type="submission" date="2018-10" db="EMBL/GenBank/DDBJ databases">
        <title>Hidden diversity of soil giant viruses.</title>
        <authorList>
            <person name="Schulz F."/>
            <person name="Alteio L."/>
            <person name="Goudeau D."/>
            <person name="Ryan E.M."/>
            <person name="Malmstrom R.R."/>
            <person name="Blanchard J."/>
            <person name="Woyke T."/>
        </authorList>
    </citation>
    <scope>NUCLEOTIDE SEQUENCE</scope>
    <source>
        <strain evidence="3">DSV1</strain>
    </source>
</reference>
<accession>A0A3G4ZR55</accession>
<dbReference type="Pfam" id="PF12796">
    <property type="entry name" value="Ank_2"/>
    <property type="match status" value="1"/>
</dbReference>
<evidence type="ECO:0000256" key="2">
    <source>
        <dbReference type="ARBA" id="ARBA00023043"/>
    </source>
</evidence>
<organism evidence="3">
    <name type="scientific">Dasosvirus sp</name>
    <dbReference type="NCBI Taxonomy" id="2487764"/>
    <lineage>
        <taxon>Viruses</taxon>
        <taxon>Varidnaviria</taxon>
        <taxon>Bamfordvirae</taxon>
        <taxon>Nucleocytoviricota</taxon>
        <taxon>Megaviricetes</taxon>
        <taxon>Imitervirales</taxon>
        <taxon>Mimiviridae</taxon>
        <taxon>Klosneuvirinae</taxon>
    </lineage>
</organism>
<dbReference type="PANTHER" id="PTHR44207">
    <property type="entry name" value="SURFACE ANTIGEN BSPA-LIKE-RELATED"/>
    <property type="match status" value="1"/>
</dbReference>
<dbReference type="InterPro" id="IPR002110">
    <property type="entry name" value="Ankyrin_rpt"/>
</dbReference>
<evidence type="ECO:0000256" key="1">
    <source>
        <dbReference type="ARBA" id="ARBA00022737"/>
    </source>
</evidence>
<sequence length="473" mass="55712">MNQFEKYYRDHINDLLTYCPDIKIYPDTKLYYSKFIDMNASFEYKAFWLACFFESDVNVIKKIVETSGIDPNTLDFDGDNGFMMACNLNPNLEIIKYLTTITTKPNLKIKSKNNFNASILACCYNNQQVVQYLFEELKFDPNELSSFHDSFLNVCCRNRHLEVFRYFVETLKIYQSLTLNGENGLMVACMYNKNPQVIQYLIECGKFDLNAHNKSGETIFDMVQNSQGEIRDFFIKSNYFILSNVMYTKIKSKLSQEQLEIYELKFEEKLDKKQKEKFYRFIVDSKLQGYCTNDRIIEMLGPKMFDLAKNGLVIAPKTPIIPPTYVNLTFSKMTPNSFTVKDAETRKVMIINGTTYYCHRDLLLAGSQTYRNLNSMIDKKGNIEFTIPNVDSEIVEIFLLSFYDSVYREIKDLDTEKLLGLCELVDRLPNTWLTIEKLEYYLVNKFDDKYRNIYERYIKCYPLYHLNAKLFGH</sequence>
<dbReference type="CDD" id="cd18186">
    <property type="entry name" value="BTB_POZ_ZBTB_KLHL-like"/>
    <property type="match status" value="1"/>
</dbReference>
<dbReference type="SMART" id="SM00248">
    <property type="entry name" value="ANK"/>
    <property type="match status" value="5"/>
</dbReference>
<name>A0A3G4ZR55_9VIRU</name>
<dbReference type="SUPFAM" id="SSF48403">
    <property type="entry name" value="Ankyrin repeat"/>
    <property type="match status" value="1"/>
</dbReference>
<proteinExistence type="predicted"/>
<evidence type="ECO:0000313" key="3">
    <source>
        <dbReference type="EMBL" id="AYV77390.1"/>
    </source>
</evidence>
<dbReference type="Gene3D" id="1.25.40.20">
    <property type="entry name" value="Ankyrin repeat-containing domain"/>
    <property type="match status" value="1"/>
</dbReference>
<dbReference type="EMBL" id="MK072042">
    <property type="protein sequence ID" value="AYV77390.1"/>
    <property type="molecule type" value="Genomic_DNA"/>
</dbReference>